<reference evidence="2 3" key="2">
    <citation type="journal article" date="2024" name="Int. J. Syst. Evol. Microbiol.">
        <title>Promethearchaeum syntrophicum gen. nov., sp. nov., an anaerobic, obligately syntrophic archaeon, the first isolate of the lineage 'Asgard' archaea, and proposal of the new archaeal phylum Promethearchaeota phyl. nov. and kingdom Promethearchaeati regn. nov.</title>
        <authorList>
            <person name="Imachi H."/>
            <person name="Nobu M.K."/>
            <person name="Kato S."/>
            <person name="Takaki Y."/>
            <person name="Miyazaki M."/>
            <person name="Miyata M."/>
            <person name="Ogawara M."/>
            <person name="Saito Y."/>
            <person name="Sakai S."/>
            <person name="Tahara Y.O."/>
            <person name="Takano Y."/>
            <person name="Tasumi E."/>
            <person name="Uematsu K."/>
            <person name="Yoshimura T."/>
            <person name="Itoh T."/>
            <person name="Ohkuma M."/>
            <person name="Takai K."/>
        </authorList>
    </citation>
    <scope>NUCLEOTIDE SEQUENCE [LARGE SCALE GENOMIC DNA]</scope>
    <source>
        <strain evidence="2 3">MK-D1</strain>
    </source>
</reference>
<keyword evidence="3" id="KW-1185">Reference proteome</keyword>
<dbReference type="SUPFAM" id="SSF46785">
    <property type="entry name" value="Winged helix' DNA-binding domain"/>
    <property type="match status" value="2"/>
</dbReference>
<dbReference type="InterPro" id="IPR056504">
    <property type="entry name" value="HTH_HVO_0163_N"/>
</dbReference>
<dbReference type="AlphaFoldDB" id="A0A5B9DAE6"/>
<dbReference type="InterPro" id="IPR036388">
    <property type="entry name" value="WH-like_DNA-bd_sf"/>
</dbReference>
<dbReference type="InterPro" id="IPR001845">
    <property type="entry name" value="HTH_ArsR_DNA-bd_dom"/>
</dbReference>
<gene>
    <name evidence="2" type="ORF">DSAG12_01392</name>
</gene>
<dbReference type="PANTHER" id="PTHR36216">
    <property type="entry name" value="TRANSCRIPTIONAL REGULATOR, TRMB"/>
    <property type="match status" value="1"/>
</dbReference>
<dbReference type="CDD" id="cd00090">
    <property type="entry name" value="HTH_ARSR"/>
    <property type="match status" value="2"/>
</dbReference>
<dbReference type="InterPro" id="IPR036390">
    <property type="entry name" value="WH_DNA-bd_sf"/>
</dbReference>
<name>A0A5B9DAE6_9ARCH</name>
<dbReference type="KEGG" id="psyt:DSAG12_01392"/>
<dbReference type="Pfam" id="PF24266">
    <property type="entry name" value="HTH_HVO_0163_N"/>
    <property type="match status" value="1"/>
</dbReference>
<evidence type="ECO:0000259" key="1">
    <source>
        <dbReference type="PROSITE" id="PS50987"/>
    </source>
</evidence>
<dbReference type="EMBL" id="CP042905">
    <property type="protein sequence ID" value="QEE15566.1"/>
    <property type="molecule type" value="Genomic_DNA"/>
</dbReference>
<sequence length="225" mass="26262">MVRYRSDEKLFLLHPTRRNIYKILCENPGTYFYKLMKQGSSGSSATLLYHLNKLEDDGLITSAKIDGKRIYFPKNLRTQEIERAYMLLKNKNALKIFLYIVNHKSCFQNQIAREFSLHHDTIRHHATRLADAELIEKKKEGKHVFFSIGRVGIEILEGSIILFSEAYIRFIISKLADDCHFPEIVNRTRDQLTIRVVCPGEDDIMLTIDISNWDAQFIENPKEVL</sequence>
<dbReference type="SMART" id="SM00418">
    <property type="entry name" value="HTH_ARSR"/>
    <property type="match status" value="2"/>
</dbReference>
<proteinExistence type="predicted"/>
<accession>A0A5B9DAE6</accession>
<dbReference type="OrthoDB" id="28610at2157"/>
<dbReference type="Proteomes" id="UP000321408">
    <property type="component" value="Chromosome"/>
</dbReference>
<reference evidence="2 3" key="1">
    <citation type="journal article" date="2020" name="Nature">
        <title>Isolation of an archaeon at the prokaryote-eukaryote interface.</title>
        <authorList>
            <person name="Imachi H."/>
            <person name="Nobu M.K."/>
            <person name="Nakahara N."/>
            <person name="Morono Y."/>
            <person name="Ogawara M."/>
            <person name="Takaki Y."/>
            <person name="Takano Y."/>
            <person name="Uematsu K."/>
            <person name="Ikuta T."/>
            <person name="Ito M."/>
            <person name="Matsui Y."/>
            <person name="Miyazaki M."/>
            <person name="Murata K."/>
            <person name="Saito Y."/>
            <person name="Sakai S."/>
            <person name="Song C."/>
            <person name="Tasumi E."/>
            <person name="Yamanaka Y."/>
            <person name="Yamaguchi T."/>
            <person name="Kamagata Y."/>
            <person name="Tamaki H."/>
            <person name="Takai K."/>
        </authorList>
    </citation>
    <scope>NUCLEOTIDE SEQUENCE [LARGE SCALE GENOMIC DNA]</scope>
    <source>
        <strain evidence="2 3">MK-D1</strain>
    </source>
</reference>
<dbReference type="GO" id="GO:0003700">
    <property type="term" value="F:DNA-binding transcription factor activity"/>
    <property type="evidence" value="ECO:0007669"/>
    <property type="project" value="InterPro"/>
</dbReference>
<dbReference type="PROSITE" id="PS50987">
    <property type="entry name" value="HTH_ARSR_2"/>
    <property type="match status" value="1"/>
</dbReference>
<evidence type="ECO:0000313" key="3">
    <source>
        <dbReference type="Proteomes" id="UP000321408"/>
    </source>
</evidence>
<dbReference type="RefSeq" id="WP_147662472.1">
    <property type="nucleotide sequence ID" value="NZ_CP042905.2"/>
</dbReference>
<feature type="domain" description="HTH arsR-type" evidence="1">
    <location>
        <begin position="73"/>
        <end position="168"/>
    </location>
</feature>
<organism evidence="2 3">
    <name type="scientific">Promethearchaeum syntrophicum</name>
    <dbReference type="NCBI Taxonomy" id="2594042"/>
    <lineage>
        <taxon>Archaea</taxon>
        <taxon>Promethearchaeati</taxon>
        <taxon>Promethearchaeota</taxon>
        <taxon>Promethearchaeia</taxon>
        <taxon>Promethearchaeales</taxon>
        <taxon>Promethearchaeaceae</taxon>
        <taxon>Promethearchaeum</taxon>
    </lineage>
</organism>
<dbReference type="GeneID" id="41329386"/>
<dbReference type="Gene3D" id="1.10.10.10">
    <property type="entry name" value="Winged helix-like DNA-binding domain superfamily/Winged helix DNA-binding domain"/>
    <property type="match status" value="2"/>
</dbReference>
<evidence type="ECO:0000313" key="2">
    <source>
        <dbReference type="EMBL" id="QEE15566.1"/>
    </source>
</evidence>
<protein>
    <submittedName>
        <fullName evidence="2">Winged helix-turn-helix transcriptional regulator</fullName>
    </submittedName>
</protein>
<dbReference type="InterPro" id="IPR011991">
    <property type="entry name" value="ArsR-like_HTH"/>
</dbReference>
<dbReference type="PANTHER" id="PTHR36216:SF1">
    <property type="entry name" value="HTH ARSR-TYPE DOMAIN-CONTAINING PROTEIN"/>
    <property type="match status" value="1"/>
</dbReference>